<dbReference type="PANTHER" id="PTHR45724">
    <property type="entry name" value="AQUAPORIN NIP2-1"/>
    <property type="match status" value="1"/>
</dbReference>
<evidence type="ECO:0000256" key="3">
    <source>
        <dbReference type="ARBA" id="ARBA00022692"/>
    </source>
</evidence>
<accession>A0AA88QPX9</accession>
<comment type="similarity">
    <text evidence="6">Belongs to the MIP/aquaporin (TC 1.A.8) family.</text>
</comment>
<evidence type="ECO:0000256" key="6">
    <source>
        <dbReference type="RuleBase" id="RU000477"/>
    </source>
</evidence>
<evidence type="ECO:0000256" key="8">
    <source>
        <dbReference type="SAM" id="Phobius"/>
    </source>
</evidence>
<evidence type="ECO:0008006" key="11">
    <source>
        <dbReference type="Google" id="ProtNLM"/>
    </source>
</evidence>
<dbReference type="GO" id="GO:0015267">
    <property type="term" value="F:channel activity"/>
    <property type="evidence" value="ECO:0007669"/>
    <property type="project" value="InterPro"/>
</dbReference>
<dbReference type="InterPro" id="IPR022357">
    <property type="entry name" value="MIP_CS"/>
</dbReference>
<keyword evidence="4 8" id="KW-1133">Transmembrane helix</keyword>
<keyword evidence="10" id="KW-1185">Reference proteome</keyword>
<dbReference type="InterPro" id="IPR023271">
    <property type="entry name" value="Aquaporin-like"/>
</dbReference>
<name>A0AA88QPX9_9ASTE</name>
<dbReference type="PROSITE" id="PS00221">
    <property type="entry name" value="MIP"/>
    <property type="match status" value="1"/>
</dbReference>
<keyword evidence="3 6" id="KW-0812">Transmembrane</keyword>
<keyword evidence="2 6" id="KW-0813">Transport</keyword>
<sequence length="311" mass="32985">MKQWFNDQQSPDVSHNASKSDQSYYNQEIGSNPTSGNKDSLTKDCSFRLPMDLTCARRVIAEALGTFILVFCICGIVASMHLTGGQVGLLEYAIAAALTVIVVVFSIGGISGAHVNPAVTIAFATVGPFPWSKVPLYILAQLGGSMLATYAGKLIYGVESELMITRPLQGSTAAFWVELIATFILLLLAASLSDETQIVGKLSGFMVGVAIGLGVLITGYTSKMFTCISAFNIVQSVRIAKRPVSGGSMNPARSLGPAIVSWKFQDVWIYLTAPTIGAVSGALVYRALRLQGWNCTSTSPPATAAHCHASH</sequence>
<evidence type="ECO:0000313" key="9">
    <source>
        <dbReference type="EMBL" id="KAK2966890.1"/>
    </source>
</evidence>
<dbReference type="EMBL" id="JAVXUO010003084">
    <property type="protein sequence ID" value="KAK2966890.1"/>
    <property type="molecule type" value="Genomic_DNA"/>
</dbReference>
<evidence type="ECO:0000256" key="1">
    <source>
        <dbReference type="ARBA" id="ARBA00004141"/>
    </source>
</evidence>
<gene>
    <name evidence="9" type="ORF">RJ640_028900</name>
</gene>
<dbReference type="SUPFAM" id="SSF81338">
    <property type="entry name" value="Aquaporin-like"/>
    <property type="match status" value="1"/>
</dbReference>
<dbReference type="Proteomes" id="UP001187471">
    <property type="component" value="Unassembled WGS sequence"/>
</dbReference>
<evidence type="ECO:0000256" key="7">
    <source>
        <dbReference type="SAM" id="MobiDB-lite"/>
    </source>
</evidence>
<reference evidence="9" key="1">
    <citation type="submission" date="2022-12" db="EMBL/GenBank/DDBJ databases">
        <title>Draft genome assemblies for two species of Escallonia (Escalloniales).</title>
        <authorList>
            <person name="Chanderbali A."/>
            <person name="Dervinis C."/>
            <person name="Anghel I."/>
            <person name="Soltis D."/>
            <person name="Soltis P."/>
            <person name="Zapata F."/>
        </authorList>
    </citation>
    <scope>NUCLEOTIDE SEQUENCE</scope>
    <source>
        <strain evidence="9">UCBG92.1500</strain>
        <tissue evidence="9">Leaf</tissue>
    </source>
</reference>
<dbReference type="PRINTS" id="PR00783">
    <property type="entry name" value="MINTRINSICP"/>
</dbReference>
<protein>
    <recommendedName>
        <fullName evidence="11">Aquaporin NIP7-1</fullName>
    </recommendedName>
</protein>
<proteinExistence type="inferred from homology"/>
<evidence type="ECO:0000256" key="5">
    <source>
        <dbReference type="ARBA" id="ARBA00023136"/>
    </source>
</evidence>
<feature type="transmembrane region" description="Helical" evidence="8">
    <location>
        <begin position="173"/>
        <end position="192"/>
    </location>
</feature>
<feature type="transmembrane region" description="Helical" evidence="8">
    <location>
        <begin position="59"/>
        <end position="80"/>
    </location>
</feature>
<comment type="caution">
    <text evidence="9">The sequence shown here is derived from an EMBL/GenBank/DDBJ whole genome shotgun (WGS) entry which is preliminary data.</text>
</comment>
<evidence type="ECO:0000256" key="4">
    <source>
        <dbReference type="ARBA" id="ARBA00022989"/>
    </source>
</evidence>
<dbReference type="Pfam" id="PF00230">
    <property type="entry name" value="MIP"/>
    <property type="match status" value="2"/>
</dbReference>
<dbReference type="InterPro" id="IPR034294">
    <property type="entry name" value="Aquaporin_transptr"/>
</dbReference>
<feature type="region of interest" description="Disordered" evidence="7">
    <location>
        <begin position="1"/>
        <end position="38"/>
    </location>
</feature>
<dbReference type="InterPro" id="IPR000425">
    <property type="entry name" value="MIP"/>
</dbReference>
<feature type="transmembrane region" description="Helical" evidence="8">
    <location>
        <begin position="92"/>
        <end position="114"/>
    </location>
</feature>
<evidence type="ECO:0000256" key="2">
    <source>
        <dbReference type="ARBA" id="ARBA00022448"/>
    </source>
</evidence>
<dbReference type="AlphaFoldDB" id="A0AA88QPX9"/>
<comment type="subcellular location">
    <subcellularLocation>
        <location evidence="1">Membrane</location>
        <topology evidence="1">Multi-pass membrane protein</topology>
    </subcellularLocation>
</comment>
<dbReference type="Gene3D" id="1.20.1080.10">
    <property type="entry name" value="Glycerol uptake facilitator protein"/>
    <property type="match status" value="1"/>
</dbReference>
<evidence type="ECO:0000313" key="10">
    <source>
        <dbReference type="Proteomes" id="UP001187471"/>
    </source>
</evidence>
<organism evidence="9 10">
    <name type="scientific">Escallonia rubra</name>
    <dbReference type="NCBI Taxonomy" id="112253"/>
    <lineage>
        <taxon>Eukaryota</taxon>
        <taxon>Viridiplantae</taxon>
        <taxon>Streptophyta</taxon>
        <taxon>Embryophyta</taxon>
        <taxon>Tracheophyta</taxon>
        <taxon>Spermatophyta</taxon>
        <taxon>Magnoliopsida</taxon>
        <taxon>eudicotyledons</taxon>
        <taxon>Gunneridae</taxon>
        <taxon>Pentapetalae</taxon>
        <taxon>asterids</taxon>
        <taxon>campanulids</taxon>
        <taxon>Escalloniales</taxon>
        <taxon>Escalloniaceae</taxon>
        <taxon>Escallonia</taxon>
    </lineage>
</organism>
<feature type="transmembrane region" description="Helical" evidence="8">
    <location>
        <begin position="134"/>
        <end position="152"/>
    </location>
</feature>
<dbReference type="GO" id="GO:0016020">
    <property type="term" value="C:membrane"/>
    <property type="evidence" value="ECO:0007669"/>
    <property type="project" value="UniProtKB-SubCell"/>
</dbReference>
<dbReference type="PANTHER" id="PTHR45724:SF26">
    <property type="entry name" value="AQUAPORIN NIP7-1-RELATED"/>
    <property type="match status" value="1"/>
</dbReference>
<feature type="transmembrane region" description="Helical" evidence="8">
    <location>
        <begin position="198"/>
        <end position="220"/>
    </location>
</feature>
<keyword evidence="5 8" id="KW-0472">Membrane</keyword>